<sequence length="111" mass="12393">MQTFLPYPDFAASATVLDPLRRGRQRVEALQVLRALTVPGYEEALVRYGLEMCGHWCSLGRPDTCAATMTTWPTSGHARTACPCDHTTSKAAIIAMSSCSRLWQCRTYRPR</sequence>
<protein>
    <submittedName>
        <fullName evidence="1">Uncharacterized protein</fullName>
    </submittedName>
</protein>
<reference evidence="1 2" key="1">
    <citation type="submission" date="2016-10" db="EMBL/GenBank/DDBJ databases">
        <authorList>
            <person name="de Groot N.N."/>
        </authorList>
    </citation>
    <scope>NUCLEOTIDE SEQUENCE [LARGE SCALE GENOMIC DNA]</scope>
    <source>
        <strain evidence="1 2">CGMCC 4.7037</strain>
    </source>
</reference>
<evidence type="ECO:0000313" key="2">
    <source>
        <dbReference type="Proteomes" id="UP000236732"/>
    </source>
</evidence>
<accession>A0A1H6D3R5</accession>
<gene>
    <name evidence="1" type="ORF">SAMN05444920_104732</name>
</gene>
<dbReference type="RefSeq" id="WP_235030224.1">
    <property type="nucleotide sequence ID" value="NZ_FNVT01000004.1"/>
</dbReference>
<keyword evidence="2" id="KW-1185">Reference proteome</keyword>
<name>A0A1H6D3R5_9ACTN</name>
<dbReference type="Pfam" id="PF03013">
    <property type="entry name" value="Pyr_excise"/>
    <property type="match status" value="1"/>
</dbReference>
<dbReference type="InterPro" id="IPR004260">
    <property type="entry name" value="Pyr-dimer_DNA_glycosylase"/>
</dbReference>
<dbReference type="EMBL" id="FNVT01000004">
    <property type="protein sequence ID" value="SEG79648.1"/>
    <property type="molecule type" value="Genomic_DNA"/>
</dbReference>
<organism evidence="1 2">
    <name type="scientific">Nonomuraea solani</name>
    <dbReference type="NCBI Taxonomy" id="1144553"/>
    <lineage>
        <taxon>Bacteria</taxon>
        <taxon>Bacillati</taxon>
        <taxon>Actinomycetota</taxon>
        <taxon>Actinomycetes</taxon>
        <taxon>Streptosporangiales</taxon>
        <taxon>Streptosporangiaceae</taxon>
        <taxon>Nonomuraea</taxon>
    </lineage>
</organism>
<dbReference type="Proteomes" id="UP000236732">
    <property type="component" value="Unassembled WGS sequence"/>
</dbReference>
<proteinExistence type="predicted"/>
<evidence type="ECO:0000313" key="1">
    <source>
        <dbReference type="EMBL" id="SEG79648.1"/>
    </source>
</evidence>
<dbReference type="AlphaFoldDB" id="A0A1H6D3R5"/>